<dbReference type="InterPro" id="IPR020568">
    <property type="entry name" value="Ribosomal_Su5_D2-typ_SF"/>
</dbReference>
<dbReference type="FunFam" id="3.30.565.10:FF:000014">
    <property type="entry name" value="Mismatch repair endonuclease pms1, putative"/>
    <property type="match status" value="1"/>
</dbReference>
<comment type="similarity">
    <text evidence="1">Belongs to the DNA mismatch repair MutL/HexB family.</text>
</comment>
<feature type="compositionally biased region" description="Low complexity" evidence="4">
    <location>
        <begin position="560"/>
        <end position="569"/>
    </location>
</feature>
<sequence length="1021" mass="112031">MAQNATTIKGIDAQSVHRITSGQVVIDLQTAVKELVENSLDAGATTIDVRFKDHGLESIEVVDNGSGISAEDYHAIALKHHTSKLSSFEELTSVTTFGFRGEALSALCALCGSVTVTTATATEAPKGTVLEFDKTGKLSSSSEKIARQRGTTVTINGIFKPLPVRRKELERNVKREFAKALNLLNAYALVPCVKENKGVRLTCTNQVKGKKTVLLRTDGSPSSRSSVSSLWGPKALENVVDLDLQFEVETEKAMLRRQGIRDSDSSHAVDVRMCGLISKFVVGGGRTGTDRQYFFINGRPCAPSKVQKAFNEVYRTYNIGQSPFIVADFIVPTSSLDINVSPDKRTIFIHSEASLINALKVKLEETFAASRATYDLKTQTTPKPPTTPKPLTPQHASSSETPLFLGDDDDDDDADSPTPSQNMGFGEPDLLREEGVDNSQSNDSLDNRHDFVPISVSVSDEADEVLDDRPMSPTATQMMANIPGSPPPQATNDPQPVIPSRRSHSSVQDQPSKRGHSSSHKDRNVQMVLSTQNASWNLKRSTDSEPDQPRKRLKGDRSGSRTGTSSRSGAGKDLLKHLADFARAGSQVTLTQKRNTDTEDEEVDGDEQGCQMKVAHDIGTGDDEAEYEHQMEVDVENNMQEEADGDEAIVHGGHIAATAGRDGPLELIDDDMSVREYMSIIETNQRAGLSDSVLALDDERATSDMSRVASPGLEVIRTAKEDTVSMRLSLESLTSAWQCLGERLTTVRAAPVLVERTSEEQAVLTRDAGLTSTEEDGRANEVLSRVLDKADFLTMEVVGQFNKGFIITRLRKGPWKPDAELDASRGSSVDDLFIVDQHAADEKFNFERLQATTKIEAQKLYQPVPLELTAADELIAIENMDILRQNGFEVAICEDESAELEGRHLSLVSQPISKNTVFDMKDLEELIHLMHDQPRGQMVRCSKARSMFAMRACRTSVMVGTALKAQQMISVVRNMGSMNQPWHCPHGRPTMRHLSDLVGMGWSRDSPEVLGRRFVDFDSLS</sequence>
<dbReference type="Proteomes" id="UP000813824">
    <property type="component" value="Unassembled WGS sequence"/>
</dbReference>
<feature type="compositionally biased region" description="Basic and acidic residues" evidence="4">
    <location>
        <begin position="540"/>
        <end position="559"/>
    </location>
</feature>
<evidence type="ECO:0000259" key="6">
    <source>
        <dbReference type="SMART" id="SM01340"/>
    </source>
</evidence>
<dbReference type="Pfam" id="PF13589">
    <property type="entry name" value="HATPase_c_3"/>
    <property type="match status" value="1"/>
</dbReference>
<proteinExistence type="inferred from homology"/>
<evidence type="ECO:0000256" key="4">
    <source>
        <dbReference type="SAM" id="MobiDB-lite"/>
    </source>
</evidence>
<gene>
    <name evidence="7" type="ORF">BXZ70DRAFT_1072906</name>
</gene>
<dbReference type="InterPro" id="IPR037198">
    <property type="entry name" value="MutL_C_sf"/>
</dbReference>
<dbReference type="GO" id="GO:0005524">
    <property type="term" value="F:ATP binding"/>
    <property type="evidence" value="ECO:0007669"/>
    <property type="project" value="InterPro"/>
</dbReference>
<dbReference type="InterPro" id="IPR014721">
    <property type="entry name" value="Ribsml_uS5_D2-typ_fold_subgr"/>
</dbReference>
<evidence type="ECO:0000256" key="2">
    <source>
        <dbReference type="ARBA" id="ARBA00022763"/>
    </source>
</evidence>
<dbReference type="GO" id="GO:0016887">
    <property type="term" value="F:ATP hydrolysis activity"/>
    <property type="evidence" value="ECO:0007669"/>
    <property type="project" value="InterPro"/>
</dbReference>
<reference evidence="7" key="1">
    <citation type="journal article" date="2021" name="New Phytol.">
        <title>Evolutionary innovations through gain and loss of genes in the ectomycorrhizal Boletales.</title>
        <authorList>
            <person name="Wu G."/>
            <person name="Miyauchi S."/>
            <person name="Morin E."/>
            <person name="Kuo A."/>
            <person name="Drula E."/>
            <person name="Varga T."/>
            <person name="Kohler A."/>
            <person name="Feng B."/>
            <person name="Cao Y."/>
            <person name="Lipzen A."/>
            <person name="Daum C."/>
            <person name="Hundley H."/>
            <person name="Pangilinan J."/>
            <person name="Johnson J."/>
            <person name="Barry K."/>
            <person name="LaButti K."/>
            <person name="Ng V."/>
            <person name="Ahrendt S."/>
            <person name="Min B."/>
            <person name="Choi I.G."/>
            <person name="Park H."/>
            <person name="Plett J.M."/>
            <person name="Magnuson J."/>
            <person name="Spatafora J.W."/>
            <person name="Nagy L.G."/>
            <person name="Henrissat B."/>
            <person name="Grigoriev I.V."/>
            <person name="Yang Z.L."/>
            <person name="Xu J."/>
            <person name="Martin F.M."/>
        </authorList>
    </citation>
    <scope>NUCLEOTIDE SEQUENCE</scope>
    <source>
        <strain evidence="7">KKN 215</strain>
    </source>
</reference>
<dbReference type="PANTHER" id="PTHR10073:SF52">
    <property type="entry name" value="MISMATCH REPAIR ENDONUCLEASE PMS2"/>
    <property type="match status" value="1"/>
</dbReference>
<dbReference type="InterPro" id="IPR014790">
    <property type="entry name" value="MutL_C"/>
</dbReference>
<dbReference type="Gene3D" id="3.30.230.10">
    <property type="match status" value="1"/>
</dbReference>
<feature type="domain" description="DNA mismatch repair protein S5" evidence="6">
    <location>
        <begin position="227"/>
        <end position="368"/>
    </location>
</feature>
<dbReference type="Pfam" id="PF08676">
    <property type="entry name" value="MutL_C"/>
    <property type="match status" value="1"/>
</dbReference>
<name>A0A8K0UK98_9AGAR</name>
<dbReference type="GO" id="GO:0030983">
    <property type="term" value="F:mismatched DNA binding"/>
    <property type="evidence" value="ECO:0007669"/>
    <property type="project" value="InterPro"/>
</dbReference>
<dbReference type="AlphaFoldDB" id="A0A8K0UK98"/>
<dbReference type="InterPro" id="IPR036890">
    <property type="entry name" value="HATPase_C_sf"/>
</dbReference>
<dbReference type="GO" id="GO:0000710">
    <property type="term" value="P:meiotic mismatch repair"/>
    <property type="evidence" value="ECO:0007669"/>
    <property type="project" value="UniProtKB-ARBA"/>
</dbReference>
<accession>A0A8K0UK98</accession>
<dbReference type="InterPro" id="IPR038973">
    <property type="entry name" value="MutL/Mlh/Pms-like"/>
</dbReference>
<feature type="compositionally biased region" description="Acidic residues" evidence="4">
    <location>
        <begin position="406"/>
        <end position="415"/>
    </location>
</feature>
<dbReference type="Gene3D" id="3.30.565.10">
    <property type="entry name" value="Histidine kinase-like ATPase, C-terminal domain"/>
    <property type="match status" value="1"/>
</dbReference>
<dbReference type="GO" id="GO:0032389">
    <property type="term" value="C:MutLalpha complex"/>
    <property type="evidence" value="ECO:0007669"/>
    <property type="project" value="TreeGrafter"/>
</dbReference>
<evidence type="ECO:0000256" key="1">
    <source>
        <dbReference type="ARBA" id="ARBA00006082"/>
    </source>
</evidence>
<dbReference type="Gene3D" id="3.30.1540.20">
    <property type="entry name" value="MutL, C-terminal domain, dimerisation subdomain"/>
    <property type="match status" value="1"/>
</dbReference>
<dbReference type="GO" id="GO:0140664">
    <property type="term" value="F:ATP-dependent DNA damage sensor activity"/>
    <property type="evidence" value="ECO:0007669"/>
    <property type="project" value="InterPro"/>
</dbReference>
<dbReference type="Gene3D" id="3.30.1370.100">
    <property type="entry name" value="MutL, C-terminal domain, regulatory subdomain"/>
    <property type="match status" value="1"/>
</dbReference>
<dbReference type="CDD" id="cd16926">
    <property type="entry name" value="HATPase_MutL-MLH-PMS-like"/>
    <property type="match status" value="1"/>
</dbReference>
<dbReference type="PROSITE" id="PS00058">
    <property type="entry name" value="DNA_MISMATCH_REPAIR_1"/>
    <property type="match status" value="1"/>
</dbReference>
<keyword evidence="8" id="KW-1185">Reference proteome</keyword>
<dbReference type="SMART" id="SM00853">
    <property type="entry name" value="MutL_C"/>
    <property type="match status" value="1"/>
</dbReference>
<feature type="compositionally biased region" description="Acidic residues" evidence="4">
    <location>
        <begin position="598"/>
        <end position="607"/>
    </location>
</feature>
<dbReference type="SMART" id="SM01340">
    <property type="entry name" value="DNA_mis_repair"/>
    <property type="match status" value="1"/>
</dbReference>
<dbReference type="InterPro" id="IPR013507">
    <property type="entry name" value="DNA_mismatch_S5_2-like"/>
</dbReference>
<evidence type="ECO:0000259" key="5">
    <source>
        <dbReference type="SMART" id="SM00853"/>
    </source>
</evidence>
<dbReference type="NCBIfam" id="TIGR00585">
    <property type="entry name" value="mutl"/>
    <property type="match status" value="1"/>
</dbReference>
<dbReference type="SUPFAM" id="SSF118116">
    <property type="entry name" value="DNA mismatch repair protein MutL"/>
    <property type="match status" value="1"/>
</dbReference>
<dbReference type="SUPFAM" id="SSF55874">
    <property type="entry name" value="ATPase domain of HSP90 chaperone/DNA topoisomerase II/histidine kinase"/>
    <property type="match status" value="1"/>
</dbReference>
<dbReference type="EMBL" id="JAEVFJ010000030">
    <property type="protein sequence ID" value="KAH8093085.1"/>
    <property type="molecule type" value="Genomic_DNA"/>
</dbReference>
<evidence type="ECO:0000313" key="8">
    <source>
        <dbReference type="Proteomes" id="UP000813824"/>
    </source>
</evidence>
<dbReference type="PANTHER" id="PTHR10073">
    <property type="entry name" value="DNA MISMATCH REPAIR PROTEIN MLH, PMS, MUTL"/>
    <property type="match status" value="1"/>
</dbReference>
<feature type="compositionally biased region" description="Polar residues" evidence="4">
    <location>
        <begin position="527"/>
        <end position="539"/>
    </location>
</feature>
<organism evidence="7 8">
    <name type="scientific">Cristinia sonorae</name>
    <dbReference type="NCBI Taxonomy" id="1940300"/>
    <lineage>
        <taxon>Eukaryota</taxon>
        <taxon>Fungi</taxon>
        <taxon>Dikarya</taxon>
        <taxon>Basidiomycota</taxon>
        <taxon>Agaricomycotina</taxon>
        <taxon>Agaricomycetes</taxon>
        <taxon>Agaricomycetidae</taxon>
        <taxon>Agaricales</taxon>
        <taxon>Pleurotineae</taxon>
        <taxon>Stephanosporaceae</taxon>
        <taxon>Cristinia</taxon>
    </lineage>
</organism>
<dbReference type="OrthoDB" id="10263226at2759"/>
<feature type="region of interest" description="Disordered" evidence="4">
    <location>
        <begin position="374"/>
        <end position="572"/>
    </location>
</feature>
<feature type="region of interest" description="Disordered" evidence="4">
    <location>
        <begin position="589"/>
        <end position="609"/>
    </location>
</feature>
<feature type="domain" description="MutL C-terminal dimerisation" evidence="5">
    <location>
        <begin position="797"/>
        <end position="963"/>
    </location>
</feature>
<dbReference type="InterPro" id="IPR002099">
    <property type="entry name" value="MutL/Mlh/PMS"/>
</dbReference>
<evidence type="ECO:0000313" key="7">
    <source>
        <dbReference type="EMBL" id="KAH8093085.1"/>
    </source>
</evidence>
<dbReference type="InterPro" id="IPR042120">
    <property type="entry name" value="MutL_C_dimsub"/>
</dbReference>
<evidence type="ECO:0000256" key="3">
    <source>
        <dbReference type="ARBA" id="ARBA00070941"/>
    </source>
</evidence>
<dbReference type="CDD" id="cd03484">
    <property type="entry name" value="MutL_Trans_hPMS_2_like"/>
    <property type="match status" value="1"/>
</dbReference>
<protein>
    <recommendedName>
        <fullName evidence="3">DNA mismatch repair protein PMS1</fullName>
    </recommendedName>
</protein>
<dbReference type="SUPFAM" id="SSF54211">
    <property type="entry name" value="Ribosomal protein S5 domain 2-like"/>
    <property type="match status" value="1"/>
</dbReference>
<feature type="compositionally biased region" description="Pro residues" evidence="4">
    <location>
        <begin position="382"/>
        <end position="391"/>
    </location>
</feature>
<dbReference type="Pfam" id="PF01119">
    <property type="entry name" value="DNA_mis_repair"/>
    <property type="match status" value="1"/>
</dbReference>
<dbReference type="FunFam" id="3.30.1370.100:FF:000001">
    <property type="entry name" value="Mismatch repair endonuclease pms1, putative"/>
    <property type="match status" value="1"/>
</dbReference>
<dbReference type="InterPro" id="IPR042121">
    <property type="entry name" value="MutL_C_regsub"/>
</dbReference>
<comment type="caution">
    <text evidence="7">The sequence shown here is derived from an EMBL/GenBank/DDBJ whole genome shotgun (WGS) entry which is preliminary data.</text>
</comment>
<keyword evidence="2" id="KW-0227">DNA damage</keyword>
<dbReference type="InterPro" id="IPR014762">
    <property type="entry name" value="DNA_mismatch_repair_CS"/>
</dbReference>